<proteinExistence type="predicted"/>
<dbReference type="Proteomes" id="UP001311915">
    <property type="component" value="Unassembled WGS sequence"/>
</dbReference>
<accession>A0AAV9MBU9</accession>
<evidence type="ECO:0000313" key="1">
    <source>
        <dbReference type="EMBL" id="KAK4735383.1"/>
    </source>
</evidence>
<gene>
    <name evidence="1" type="ORF">R3W88_009644</name>
</gene>
<keyword evidence="2" id="KW-1185">Reference proteome</keyword>
<comment type="caution">
    <text evidence="1">The sequence shown here is derived from an EMBL/GenBank/DDBJ whole genome shotgun (WGS) entry which is preliminary data.</text>
</comment>
<reference evidence="1 2" key="1">
    <citation type="submission" date="2023-10" db="EMBL/GenBank/DDBJ databases">
        <title>Genome-Wide Identification Analysis in wild type Solanum Pinnatisectum Reveals Some Genes Defensing Phytophthora Infestans.</title>
        <authorList>
            <person name="Sun C."/>
        </authorList>
    </citation>
    <scope>NUCLEOTIDE SEQUENCE [LARGE SCALE GENOMIC DNA]</scope>
    <source>
        <strain evidence="1">LQN</strain>
        <tissue evidence="1">Leaf</tissue>
    </source>
</reference>
<evidence type="ECO:0000313" key="2">
    <source>
        <dbReference type="Proteomes" id="UP001311915"/>
    </source>
</evidence>
<organism evidence="1 2">
    <name type="scientific">Solanum pinnatisectum</name>
    <name type="common">tansyleaf nightshade</name>
    <dbReference type="NCBI Taxonomy" id="50273"/>
    <lineage>
        <taxon>Eukaryota</taxon>
        <taxon>Viridiplantae</taxon>
        <taxon>Streptophyta</taxon>
        <taxon>Embryophyta</taxon>
        <taxon>Tracheophyta</taxon>
        <taxon>Spermatophyta</taxon>
        <taxon>Magnoliopsida</taxon>
        <taxon>eudicotyledons</taxon>
        <taxon>Gunneridae</taxon>
        <taxon>Pentapetalae</taxon>
        <taxon>asterids</taxon>
        <taxon>lamiids</taxon>
        <taxon>Solanales</taxon>
        <taxon>Solanaceae</taxon>
        <taxon>Solanoideae</taxon>
        <taxon>Solaneae</taxon>
        <taxon>Solanum</taxon>
    </lineage>
</organism>
<protein>
    <submittedName>
        <fullName evidence="1">Uncharacterized protein</fullName>
    </submittedName>
</protein>
<dbReference type="AlphaFoldDB" id="A0AAV9MBU9"/>
<name>A0AAV9MBU9_9SOLN</name>
<sequence length="106" mass="12333">MKKKGRIYRGNSRVHVWGKKWGKRVESKFRNSTLNLNFLPQRMGKSCPLCAIFPKIPGYSNDRLSVDGFDQTHRPCARRGVHPRYEGWETRLLQGITTGLFLLLCR</sequence>
<dbReference type="EMBL" id="JAWPEI010000002">
    <property type="protein sequence ID" value="KAK4735383.1"/>
    <property type="molecule type" value="Genomic_DNA"/>
</dbReference>